<dbReference type="Pfam" id="PF01791">
    <property type="entry name" value="DeoC"/>
    <property type="match status" value="1"/>
</dbReference>
<evidence type="ECO:0000313" key="8">
    <source>
        <dbReference type="Proteomes" id="UP001621964"/>
    </source>
</evidence>
<dbReference type="SMART" id="SM01133">
    <property type="entry name" value="DeoC"/>
    <property type="match status" value="1"/>
</dbReference>
<evidence type="ECO:0000256" key="4">
    <source>
        <dbReference type="ARBA" id="ARBA00023270"/>
    </source>
</evidence>
<dbReference type="PIRSF" id="PIRSF001357">
    <property type="entry name" value="DeoC"/>
    <property type="match status" value="1"/>
</dbReference>
<comment type="catalytic activity">
    <reaction evidence="5 6">
        <text>2-deoxy-D-ribose 5-phosphate = D-glyceraldehyde 3-phosphate + acetaldehyde</text>
        <dbReference type="Rhea" id="RHEA:12821"/>
        <dbReference type="ChEBI" id="CHEBI:15343"/>
        <dbReference type="ChEBI" id="CHEBI:59776"/>
        <dbReference type="ChEBI" id="CHEBI:62877"/>
        <dbReference type="EC" id="4.1.2.4"/>
    </reaction>
</comment>
<dbReference type="EC" id="4.1.2.4" evidence="6"/>
<dbReference type="Gene3D" id="3.20.20.70">
    <property type="entry name" value="Aldolase class I"/>
    <property type="match status" value="1"/>
</dbReference>
<feature type="active site" description="Proton donor/acceptor" evidence="6">
    <location>
        <position position="181"/>
    </location>
</feature>
<evidence type="ECO:0000256" key="2">
    <source>
        <dbReference type="ARBA" id="ARBA00022490"/>
    </source>
</evidence>
<feature type="active site" description="Proton donor/acceptor" evidence="6">
    <location>
        <position position="89"/>
    </location>
</feature>
<proteinExistence type="inferred from homology"/>
<evidence type="ECO:0000313" key="7">
    <source>
        <dbReference type="EMBL" id="MFK7642966.1"/>
    </source>
</evidence>
<dbReference type="InterPro" id="IPR013785">
    <property type="entry name" value="Aldolase_TIM"/>
</dbReference>
<dbReference type="CDD" id="cd00959">
    <property type="entry name" value="DeoC"/>
    <property type="match status" value="1"/>
</dbReference>
<dbReference type="Proteomes" id="UP001621964">
    <property type="component" value="Unassembled WGS sequence"/>
</dbReference>
<evidence type="ECO:0000256" key="3">
    <source>
        <dbReference type="ARBA" id="ARBA00023239"/>
    </source>
</evidence>
<organism evidence="7 8">
    <name type="scientific">Neisseria oralis</name>
    <dbReference type="NCBI Taxonomy" id="1107316"/>
    <lineage>
        <taxon>Bacteria</taxon>
        <taxon>Pseudomonadati</taxon>
        <taxon>Pseudomonadota</taxon>
        <taxon>Betaproteobacteria</taxon>
        <taxon>Neisseriales</taxon>
        <taxon>Neisseriaceae</taxon>
        <taxon>Neisseria</taxon>
    </lineage>
</organism>
<evidence type="ECO:0000256" key="6">
    <source>
        <dbReference type="HAMAP-Rule" id="MF_00114"/>
    </source>
</evidence>
<comment type="pathway">
    <text evidence="6">Carbohydrate degradation; 2-deoxy-D-ribose 1-phosphate degradation; D-glyceraldehyde 3-phosphate and acetaldehyde from 2-deoxy-alpha-D-ribose 1-phosphate: step 2/2.</text>
</comment>
<dbReference type="PANTHER" id="PTHR10889">
    <property type="entry name" value="DEOXYRIBOSE-PHOSPHATE ALDOLASE"/>
    <property type="match status" value="1"/>
</dbReference>
<keyword evidence="2 6" id="KW-0963">Cytoplasm</keyword>
<dbReference type="EMBL" id="JBJGEB010000014">
    <property type="protein sequence ID" value="MFK7642966.1"/>
    <property type="molecule type" value="Genomic_DNA"/>
</dbReference>
<name>A0ABW8Q614_9NEIS</name>
<evidence type="ECO:0000256" key="1">
    <source>
        <dbReference type="ARBA" id="ARBA00010936"/>
    </source>
</evidence>
<comment type="subcellular location">
    <subcellularLocation>
        <location evidence="6">Cytoplasm</location>
    </subcellularLocation>
</comment>
<accession>A0ABW8Q614</accession>
<reference evidence="7 8" key="1">
    <citation type="submission" date="2024-11" db="EMBL/GenBank/DDBJ databases">
        <authorList>
            <person name="Mikucki A.G."/>
            <person name="Kahler C.M."/>
        </authorList>
    </citation>
    <scope>NUCLEOTIDE SEQUENCE [LARGE SCALE GENOMIC DNA]</scope>
    <source>
        <strain evidence="7 8">EXNM717</strain>
    </source>
</reference>
<dbReference type="InterPro" id="IPR028581">
    <property type="entry name" value="DeoC_typeI"/>
</dbReference>
<dbReference type="GO" id="GO:0004139">
    <property type="term" value="F:deoxyribose-phosphate aldolase activity"/>
    <property type="evidence" value="ECO:0007669"/>
    <property type="project" value="UniProtKB-EC"/>
</dbReference>
<dbReference type="InterPro" id="IPR002915">
    <property type="entry name" value="DeoC/FbaB/LacD_aldolase"/>
</dbReference>
<comment type="similarity">
    <text evidence="1 6">Belongs to the DeoC/FbaB aldolase family. DeoC type 1 subfamily.</text>
</comment>
<feature type="active site" description="Schiff-base intermediate with acetaldehyde" evidence="6">
    <location>
        <position position="152"/>
    </location>
</feature>
<protein>
    <recommendedName>
        <fullName evidence="6">Deoxyribose-phosphate aldolase</fullName>
        <shortName evidence="6">DERA</shortName>
        <ecNumber evidence="6">4.1.2.4</ecNumber>
    </recommendedName>
    <alternativeName>
        <fullName evidence="6">2-deoxy-D-ribose 5-phosphate aldolase</fullName>
    </alternativeName>
    <alternativeName>
        <fullName evidence="6">Phosphodeoxyriboaldolase</fullName>
        <shortName evidence="6">Deoxyriboaldolase</shortName>
    </alternativeName>
</protein>
<comment type="caution">
    <text evidence="7">The sequence shown here is derived from an EMBL/GenBank/DDBJ whole genome shotgun (WGS) entry which is preliminary data.</text>
</comment>
<sequence length="223" mass="22765">MNQSKLIDHTLLAAQATQAQVARLCDEAAEYGFCSVCVNPARVAFAKAQLAGTDVKVCTVIGFPLGAATSSAKAFETKDAIANGADEVDMVMNIGLAKDGDWAGVEADIRAVVAAADGKALVKVILEICLLTEEEIRKACACALAAGADFVKTSTGFSTGGATVEAVRLMRECVGNKMGVKASGGVRTARDMAAMVAAGASRIGASAGVALLNDSSGEMNHDY</sequence>
<dbReference type="PANTHER" id="PTHR10889:SF1">
    <property type="entry name" value="DEOXYRIBOSE-PHOSPHATE ALDOLASE"/>
    <property type="match status" value="1"/>
</dbReference>
<keyword evidence="3 6" id="KW-0456">Lyase</keyword>
<dbReference type="HAMAP" id="MF_00114">
    <property type="entry name" value="DeoC_type1"/>
    <property type="match status" value="1"/>
</dbReference>
<comment type="function">
    <text evidence="6">Catalyzes a reversible aldol reaction between acetaldehyde and D-glyceraldehyde 3-phosphate to generate 2-deoxy-D-ribose 5-phosphate.</text>
</comment>
<dbReference type="SUPFAM" id="SSF51569">
    <property type="entry name" value="Aldolase"/>
    <property type="match status" value="1"/>
</dbReference>
<dbReference type="RefSeq" id="WP_405387033.1">
    <property type="nucleotide sequence ID" value="NZ_JBJGEB010000014.1"/>
</dbReference>
<dbReference type="InterPro" id="IPR011343">
    <property type="entry name" value="DeoC"/>
</dbReference>
<dbReference type="NCBIfam" id="TIGR00126">
    <property type="entry name" value="deoC"/>
    <property type="match status" value="1"/>
</dbReference>
<evidence type="ECO:0000256" key="5">
    <source>
        <dbReference type="ARBA" id="ARBA00048791"/>
    </source>
</evidence>
<keyword evidence="8" id="KW-1185">Reference proteome</keyword>
<keyword evidence="4 6" id="KW-0704">Schiff base</keyword>
<gene>
    <name evidence="6 7" type="primary">deoC</name>
    <name evidence="7" type="ORF">ACI43T_10815</name>
</gene>